<gene>
    <name evidence="1" type="ORF">LFA_0702</name>
</gene>
<dbReference type="Proteomes" id="UP000032430">
    <property type="component" value="Chromosome I"/>
</dbReference>
<protein>
    <submittedName>
        <fullName evidence="1">Uncharacterized protein</fullName>
    </submittedName>
</protein>
<dbReference type="AlphaFoldDB" id="A0A098G2E4"/>
<reference evidence="2" key="1">
    <citation type="submission" date="2014-09" db="EMBL/GenBank/DDBJ databases">
        <authorList>
            <person name="Gomez-Valero L."/>
        </authorList>
    </citation>
    <scope>NUCLEOTIDE SEQUENCE [LARGE SCALE GENOMIC DNA]</scope>
    <source>
        <strain evidence="2">ATCC700992</strain>
    </source>
</reference>
<evidence type="ECO:0000313" key="2">
    <source>
        <dbReference type="Proteomes" id="UP000032430"/>
    </source>
</evidence>
<proteinExistence type="predicted"/>
<dbReference type="RefSeq" id="WP_045094878.1">
    <property type="nucleotide sequence ID" value="NZ_LN614827.1"/>
</dbReference>
<sequence length="139" mass="15586">MNKNIVIVLFTALYSSYALSEDFCRLAMDKLYKKDSDLIAVVKINTSKSSLYSSTVDVSHDCQHFSPYLSVKDPDAIKTTGGLCMVLPASELQQKLCSMHVTLCIAENNCQSIDIKLETKGNRYVAANPAYYEMIFQHE</sequence>
<dbReference type="EMBL" id="LN614827">
    <property type="protein sequence ID" value="CEG56151.1"/>
    <property type="molecule type" value="Genomic_DNA"/>
</dbReference>
<organism evidence="1 2">
    <name type="scientific">Legionella fallonii LLAP-10</name>
    <dbReference type="NCBI Taxonomy" id="1212491"/>
    <lineage>
        <taxon>Bacteria</taxon>
        <taxon>Pseudomonadati</taxon>
        <taxon>Pseudomonadota</taxon>
        <taxon>Gammaproteobacteria</taxon>
        <taxon>Legionellales</taxon>
        <taxon>Legionellaceae</taxon>
        <taxon>Legionella</taxon>
    </lineage>
</organism>
<accession>A0A098G2E4</accession>
<dbReference type="OrthoDB" id="5653147at2"/>
<dbReference type="HOGENOM" id="CLU_1842624_0_0_6"/>
<name>A0A098G2E4_9GAMM</name>
<evidence type="ECO:0000313" key="1">
    <source>
        <dbReference type="EMBL" id="CEG56151.1"/>
    </source>
</evidence>
<keyword evidence="2" id="KW-1185">Reference proteome</keyword>
<dbReference type="KEGG" id="lfa:LFA_0702"/>